<comment type="caution">
    <text evidence="7">Lacks conserved residue(s) required for the propagation of feature annotation.</text>
</comment>
<evidence type="ECO:0000313" key="9">
    <source>
        <dbReference type="Proteomes" id="UP001190700"/>
    </source>
</evidence>
<feature type="transmembrane region" description="Helical" evidence="7">
    <location>
        <begin position="51"/>
        <end position="71"/>
    </location>
</feature>
<comment type="subcellular location">
    <subcellularLocation>
        <location evidence="7">Cell membrane</location>
        <topology evidence="7">Multi-pass membrane protein</topology>
    </subcellularLocation>
    <subcellularLocation>
        <location evidence="1">Membrane</location>
        <topology evidence="1">Multi-pass membrane protein</topology>
    </subcellularLocation>
</comment>
<comment type="similarity">
    <text evidence="2 7">Belongs to the CTL (choline transporter-like) family.</text>
</comment>
<dbReference type="AlphaFoldDB" id="A0AAE0FG24"/>
<reference evidence="8 9" key="1">
    <citation type="journal article" date="2015" name="Genome Biol. Evol.">
        <title>Comparative Genomics of a Bacterivorous Green Alga Reveals Evolutionary Causalities and Consequences of Phago-Mixotrophic Mode of Nutrition.</title>
        <authorList>
            <person name="Burns J.A."/>
            <person name="Paasch A."/>
            <person name="Narechania A."/>
            <person name="Kim E."/>
        </authorList>
    </citation>
    <scope>NUCLEOTIDE SEQUENCE [LARGE SCALE GENOMIC DNA]</scope>
    <source>
        <strain evidence="8 9">PLY_AMNH</strain>
    </source>
</reference>
<dbReference type="GO" id="GO:0005886">
    <property type="term" value="C:plasma membrane"/>
    <property type="evidence" value="ECO:0007669"/>
    <property type="project" value="UniProtKB-SubCell"/>
</dbReference>
<organism evidence="8 9">
    <name type="scientific">Cymbomonas tetramitiformis</name>
    <dbReference type="NCBI Taxonomy" id="36881"/>
    <lineage>
        <taxon>Eukaryota</taxon>
        <taxon>Viridiplantae</taxon>
        <taxon>Chlorophyta</taxon>
        <taxon>Pyramimonadophyceae</taxon>
        <taxon>Pyramimonadales</taxon>
        <taxon>Pyramimonadaceae</taxon>
        <taxon>Cymbomonas</taxon>
    </lineage>
</organism>
<dbReference type="PANTHER" id="PTHR12385">
    <property type="entry name" value="CHOLINE TRANSPORTER-LIKE (SLC FAMILY 44)"/>
    <property type="match status" value="1"/>
</dbReference>
<keyword evidence="4 7" id="KW-1133">Transmembrane helix</keyword>
<evidence type="ECO:0000256" key="3">
    <source>
        <dbReference type="ARBA" id="ARBA00022692"/>
    </source>
</evidence>
<evidence type="ECO:0000256" key="7">
    <source>
        <dbReference type="RuleBase" id="RU368066"/>
    </source>
</evidence>
<comment type="caution">
    <text evidence="8">The sequence shown here is derived from an EMBL/GenBank/DDBJ whole genome shotgun (WGS) entry which is preliminary data.</text>
</comment>
<evidence type="ECO:0000256" key="5">
    <source>
        <dbReference type="ARBA" id="ARBA00023136"/>
    </source>
</evidence>
<accession>A0AAE0FG24</accession>
<proteinExistence type="inferred from homology"/>
<evidence type="ECO:0000256" key="4">
    <source>
        <dbReference type="ARBA" id="ARBA00022989"/>
    </source>
</evidence>
<comment type="function">
    <text evidence="7">Choline transporter.</text>
</comment>
<feature type="transmembrane region" description="Helical" evidence="7">
    <location>
        <begin position="21"/>
        <end position="39"/>
    </location>
</feature>
<dbReference type="GO" id="GO:0022857">
    <property type="term" value="F:transmembrane transporter activity"/>
    <property type="evidence" value="ECO:0007669"/>
    <property type="project" value="UniProtKB-UniRule"/>
</dbReference>
<dbReference type="Proteomes" id="UP001190700">
    <property type="component" value="Unassembled WGS sequence"/>
</dbReference>
<dbReference type="PANTHER" id="PTHR12385:SF14">
    <property type="entry name" value="CHOLINE TRANSPORTER-LIKE 2"/>
    <property type="match status" value="1"/>
</dbReference>
<gene>
    <name evidence="8" type="ORF">CYMTET_31912</name>
</gene>
<dbReference type="Pfam" id="PF04515">
    <property type="entry name" value="Choline_transpo"/>
    <property type="match status" value="1"/>
</dbReference>
<keyword evidence="5 7" id="KW-0472">Membrane</keyword>
<keyword evidence="3 7" id="KW-0812">Transmembrane</keyword>
<sequence length="126" mass="13944">LIVNNCLRLAAVNTVGDMLTWLGKVCVTLLAGIMCFFLTDMDLYTDVDSETYLSSPLLPIILSMCIAYFIAEVFFQVYEMAIDTILLSFCEDCEQHDGNPQYAPELLMKAIGKSASNKIKPNTSGD</sequence>
<evidence type="ECO:0000256" key="1">
    <source>
        <dbReference type="ARBA" id="ARBA00004141"/>
    </source>
</evidence>
<protein>
    <recommendedName>
        <fullName evidence="7">Choline transporter-like protein</fullName>
    </recommendedName>
</protein>
<dbReference type="InterPro" id="IPR007603">
    <property type="entry name" value="Choline_transptr-like"/>
</dbReference>
<evidence type="ECO:0000313" key="8">
    <source>
        <dbReference type="EMBL" id="KAK3259075.1"/>
    </source>
</evidence>
<keyword evidence="6" id="KW-0325">Glycoprotein</keyword>
<dbReference type="EMBL" id="LGRX02019016">
    <property type="protein sequence ID" value="KAK3259075.1"/>
    <property type="molecule type" value="Genomic_DNA"/>
</dbReference>
<name>A0AAE0FG24_9CHLO</name>
<feature type="non-terminal residue" evidence="8">
    <location>
        <position position="1"/>
    </location>
</feature>
<keyword evidence="9" id="KW-1185">Reference proteome</keyword>
<evidence type="ECO:0000256" key="2">
    <source>
        <dbReference type="ARBA" id="ARBA00007168"/>
    </source>
</evidence>
<evidence type="ECO:0000256" key="6">
    <source>
        <dbReference type="ARBA" id="ARBA00023180"/>
    </source>
</evidence>